<proteinExistence type="predicted"/>
<sequence>MSSELKDMNGKPINKIAMMALLLIGSFVIILMQTSLGTALPSLMTAFKVDSAGVQWLTTIFLMVNGIMVPVSAFLNTRVPTKFLYLSALLIYIVGTLIAVVTPTSAFWLLMVARALQAVAAGIVMPLMQVVALALFSEESRGKALGMVGLVIGMAPALGPTLSGWILDQDHTFLGLTIAGNWRSIFILVLPIAIAVLLISFVYFKNILPTRDVKLNVRSLIESTFGFGLILFGSAMVSDHGWTSFTWVILPMLLGLLVIAEFAWHQSRMAVPFLDISVFKNRQFTITTILVSLAFIAMIGVEMVLPIYMQRVRGLSPLNSGLTLLPGALMMGALSPLAGYLYDKHGARRLVIFGFSLVFIGTVPFYQLTETTPTVFITTLYMLRMAGIALTMMPLTSSAMGVLRQNQVAQGTAVNNTIRQVAASLGTAVLSSIMQSVINDHTPTSSLKIKDPLEYAQQMLNAGLSGFHASFLCAAGFVLVAFILAFFLHKGKVTAAEPEEEKA</sequence>
<dbReference type="GO" id="GO:0005886">
    <property type="term" value="C:plasma membrane"/>
    <property type="evidence" value="ECO:0007669"/>
    <property type="project" value="UniProtKB-SubCell"/>
</dbReference>
<dbReference type="PANTHER" id="PTHR42718">
    <property type="entry name" value="MAJOR FACILITATOR SUPERFAMILY MULTIDRUG TRANSPORTER MFSC"/>
    <property type="match status" value="1"/>
</dbReference>
<name>A0A2U1D7W9_9LACO</name>
<dbReference type="InterPro" id="IPR020846">
    <property type="entry name" value="MFS_dom"/>
</dbReference>
<dbReference type="GO" id="GO:0022857">
    <property type="term" value="F:transmembrane transporter activity"/>
    <property type="evidence" value="ECO:0007669"/>
    <property type="project" value="InterPro"/>
</dbReference>
<evidence type="ECO:0000256" key="2">
    <source>
        <dbReference type="ARBA" id="ARBA00022448"/>
    </source>
</evidence>
<dbReference type="EMBL" id="QEKT01000006">
    <property type="protein sequence ID" value="PVY83781.1"/>
    <property type="molecule type" value="Genomic_DNA"/>
</dbReference>
<dbReference type="PANTHER" id="PTHR42718:SF24">
    <property type="entry name" value="MAJOR FACILITATOR SUPERFAMILY (MFS) PROFILE DOMAIN-CONTAINING PROTEIN"/>
    <property type="match status" value="1"/>
</dbReference>
<feature type="transmembrane region" description="Helical" evidence="7">
    <location>
        <begin position="185"/>
        <end position="208"/>
    </location>
</feature>
<keyword evidence="2" id="KW-0813">Transport</keyword>
<dbReference type="Proteomes" id="UP000245433">
    <property type="component" value="Unassembled WGS sequence"/>
</dbReference>
<reference evidence="9 10" key="1">
    <citation type="submission" date="2018-04" db="EMBL/GenBank/DDBJ databases">
        <title>Genomic Encyclopedia of Type Strains, Phase IV (KMG-IV): sequencing the most valuable type-strain genomes for metagenomic binning, comparative biology and taxonomic classification.</title>
        <authorList>
            <person name="Goeker M."/>
        </authorList>
    </citation>
    <scope>NUCLEOTIDE SEQUENCE [LARGE SCALE GENOMIC DNA]</scope>
    <source>
        <strain evidence="9 10">DSM 28795</strain>
    </source>
</reference>
<organism evidence="9 10">
    <name type="scientific">Convivina intestini</name>
    <dbReference type="NCBI Taxonomy" id="1505726"/>
    <lineage>
        <taxon>Bacteria</taxon>
        <taxon>Bacillati</taxon>
        <taxon>Bacillota</taxon>
        <taxon>Bacilli</taxon>
        <taxon>Lactobacillales</taxon>
        <taxon>Lactobacillaceae</taxon>
        <taxon>Convivina</taxon>
    </lineage>
</organism>
<keyword evidence="10" id="KW-1185">Reference proteome</keyword>
<dbReference type="PROSITE" id="PS50850">
    <property type="entry name" value="MFS"/>
    <property type="match status" value="1"/>
</dbReference>
<accession>A0A2U1D7W9</accession>
<keyword evidence="3" id="KW-1003">Cell membrane</keyword>
<dbReference type="PRINTS" id="PR01036">
    <property type="entry name" value="TCRTETB"/>
</dbReference>
<dbReference type="SUPFAM" id="SSF103473">
    <property type="entry name" value="MFS general substrate transporter"/>
    <property type="match status" value="1"/>
</dbReference>
<evidence type="ECO:0000256" key="7">
    <source>
        <dbReference type="SAM" id="Phobius"/>
    </source>
</evidence>
<evidence type="ECO:0000256" key="1">
    <source>
        <dbReference type="ARBA" id="ARBA00004651"/>
    </source>
</evidence>
<comment type="subcellular location">
    <subcellularLocation>
        <location evidence="1">Cell membrane</location>
        <topology evidence="1">Multi-pass membrane protein</topology>
    </subcellularLocation>
</comment>
<dbReference type="Gene3D" id="1.20.1250.20">
    <property type="entry name" value="MFS general substrate transporter like domains"/>
    <property type="match status" value="1"/>
</dbReference>
<dbReference type="Gene3D" id="1.20.1720.10">
    <property type="entry name" value="Multidrug resistance protein D"/>
    <property type="match status" value="1"/>
</dbReference>
<feature type="transmembrane region" description="Helical" evidence="7">
    <location>
        <begin position="284"/>
        <end position="309"/>
    </location>
</feature>
<dbReference type="InterPro" id="IPR004638">
    <property type="entry name" value="EmrB-like"/>
</dbReference>
<gene>
    <name evidence="9" type="ORF">C7384_10698</name>
</gene>
<dbReference type="NCBIfam" id="TIGR00711">
    <property type="entry name" value="efflux_EmrB"/>
    <property type="match status" value="1"/>
</dbReference>
<comment type="caution">
    <text evidence="9">The sequence shown here is derived from an EMBL/GenBank/DDBJ whole genome shotgun (WGS) entry which is preliminary data.</text>
</comment>
<dbReference type="AlphaFoldDB" id="A0A2U1D7W9"/>
<keyword evidence="4 7" id="KW-0812">Transmembrane</keyword>
<evidence type="ECO:0000256" key="5">
    <source>
        <dbReference type="ARBA" id="ARBA00022989"/>
    </source>
</evidence>
<dbReference type="CDD" id="cd17503">
    <property type="entry name" value="MFS_LmrB_MDR_like"/>
    <property type="match status" value="1"/>
</dbReference>
<keyword evidence="6 7" id="KW-0472">Membrane</keyword>
<dbReference type="InterPro" id="IPR011701">
    <property type="entry name" value="MFS"/>
</dbReference>
<dbReference type="RefSeq" id="WP_089939011.1">
    <property type="nucleotide sequence ID" value="NZ_CAKOEX010000005.1"/>
</dbReference>
<dbReference type="OrthoDB" id="9816041at2"/>
<feature type="transmembrane region" description="Helical" evidence="7">
    <location>
        <begin position="244"/>
        <end position="264"/>
    </location>
</feature>
<feature type="domain" description="Major facilitator superfamily (MFS) profile" evidence="8">
    <location>
        <begin position="18"/>
        <end position="493"/>
    </location>
</feature>
<protein>
    <submittedName>
        <fullName evidence="9">EmrB/QacA subfamily drug resistance transporter</fullName>
    </submittedName>
</protein>
<feature type="transmembrane region" description="Helical" evidence="7">
    <location>
        <begin position="374"/>
        <end position="395"/>
    </location>
</feature>
<evidence type="ECO:0000259" key="8">
    <source>
        <dbReference type="PROSITE" id="PS50850"/>
    </source>
</evidence>
<feature type="transmembrane region" description="Helical" evidence="7">
    <location>
        <begin position="321"/>
        <end position="342"/>
    </location>
</feature>
<dbReference type="Pfam" id="PF07690">
    <property type="entry name" value="MFS_1"/>
    <property type="match status" value="1"/>
</dbReference>
<feature type="transmembrane region" description="Helical" evidence="7">
    <location>
        <begin position="115"/>
        <end position="137"/>
    </location>
</feature>
<feature type="transmembrane region" description="Helical" evidence="7">
    <location>
        <begin position="55"/>
        <end position="76"/>
    </location>
</feature>
<evidence type="ECO:0000313" key="9">
    <source>
        <dbReference type="EMBL" id="PVY83781.1"/>
    </source>
</evidence>
<feature type="transmembrane region" description="Helical" evidence="7">
    <location>
        <begin position="467"/>
        <end position="488"/>
    </location>
</feature>
<feature type="transmembrane region" description="Helical" evidence="7">
    <location>
        <begin position="83"/>
        <end position="109"/>
    </location>
</feature>
<feature type="transmembrane region" description="Helical" evidence="7">
    <location>
        <begin position="349"/>
        <end position="368"/>
    </location>
</feature>
<feature type="transmembrane region" description="Helical" evidence="7">
    <location>
        <begin position="144"/>
        <end position="165"/>
    </location>
</feature>
<dbReference type="InterPro" id="IPR036259">
    <property type="entry name" value="MFS_trans_sf"/>
</dbReference>
<feature type="transmembrane region" description="Helical" evidence="7">
    <location>
        <begin position="220"/>
        <end position="238"/>
    </location>
</feature>
<evidence type="ECO:0000313" key="10">
    <source>
        <dbReference type="Proteomes" id="UP000245433"/>
    </source>
</evidence>
<evidence type="ECO:0000256" key="3">
    <source>
        <dbReference type="ARBA" id="ARBA00022475"/>
    </source>
</evidence>
<evidence type="ECO:0000256" key="6">
    <source>
        <dbReference type="ARBA" id="ARBA00023136"/>
    </source>
</evidence>
<evidence type="ECO:0000256" key="4">
    <source>
        <dbReference type="ARBA" id="ARBA00022692"/>
    </source>
</evidence>
<keyword evidence="5 7" id="KW-1133">Transmembrane helix</keyword>